<dbReference type="PROSITE" id="PS50850">
    <property type="entry name" value="MFS"/>
    <property type="match status" value="1"/>
</dbReference>
<dbReference type="NCBIfam" id="TIGR00879">
    <property type="entry name" value="SP"/>
    <property type="match status" value="1"/>
</dbReference>
<evidence type="ECO:0000259" key="15">
    <source>
        <dbReference type="PROSITE" id="PS50850"/>
    </source>
</evidence>
<dbReference type="InterPro" id="IPR005828">
    <property type="entry name" value="MFS_sugar_transport-like"/>
</dbReference>
<feature type="transmembrane region" description="Helical" evidence="14">
    <location>
        <begin position="50"/>
        <end position="68"/>
    </location>
</feature>
<evidence type="ECO:0000256" key="9">
    <source>
        <dbReference type="ARBA" id="ARBA00059062"/>
    </source>
</evidence>
<proteinExistence type="inferred from homology"/>
<dbReference type="InterPro" id="IPR003663">
    <property type="entry name" value="Sugar/inositol_transpt"/>
</dbReference>
<comment type="similarity">
    <text evidence="13">Belongs to the major facilitator superfamily. Sugar transporter (TC 2.A.1.1) family.</text>
</comment>
<evidence type="ECO:0000256" key="13">
    <source>
        <dbReference type="RuleBase" id="RU003346"/>
    </source>
</evidence>
<dbReference type="CDD" id="cd17358">
    <property type="entry name" value="MFS_GLUT6_8_Class3_like"/>
    <property type="match status" value="1"/>
</dbReference>
<dbReference type="PRINTS" id="PR00171">
    <property type="entry name" value="SUGRTRNSPORT"/>
</dbReference>
<feature type="transmembrane region" description="Helical" evidence="14">
    <location>
        <begin position="7"/>
        <end position="30"/>
    </location>
</feature>
<name>H2ZKH7_CIOSA</name>
<evidence type="ECO:0000256" key="4">
    <source>
        <dbReference type="ARBA" id="ARBA00022692"/>
    </source>
</evidence>
<evidence type="ECO:0000313" key="17">
    <source>
        <dbReference type="Proteomes" id="UP000007875"/>
    </source>
</evidence>
<comment type="catalytic activity">
    <reaction evidence="1">
        <text>L-dehydroascorbate(out) = L-dehydroascorbate(in)</text>
        <dbReference type="Rhea" id="RHEA:60380"/>
        <dbReference type="ChEBI" id="CHEBI:58539"/>
    </reaction>
</comment>
<dbReference type="GO" id="GO:0005886">
    <property type="term" value="C:plasma membrane"/>
    <property type="evidence" value="ECO:0007669"/>
    <property type="project" value="UniProtKB-SubCell"/>
</dbReference>
<evidence type="ECO:0000256" key="12">
    <source>
        <dbReference type="ARBA" id="ARBA00080242"/>
    </source>
</evidence>
<dbReference type="SUPFAM" id="SSF103473">
    <property type="entry name" value="MFS general substrate transporter"/>
    <property type="match status" value="1"/>
</dbReference>
<dbReference type="STRING" id="51511.ENSCSAVP00000018093"/>
<evidence type="ECO:0000256" key="7">
    <source>
        <dbReference type="ARBA" id="ARBA00023180"/>
    </source>
</evidence>
<feature type="domain" description="Major facilitator superfamily (MFS) profile" evidence="15">
    <location>
        <begin position="8"/>
        <end position="453"/>
    </location>
</feature>
<protein>
    <recommendedName>
        <fullName evidence="10">Solute carrier family 2, facilitated glucose transporter member 8</fullName>
    </recommendedName>
    <alternativeName>
        <fullName evidence="11">Glucose transporter type 8</fullName>
    </alternativeName>
    <alternativeName>
        <fullName evidence="12">Glucose transporter type X1</fullName>
    </alternativeName>
</protein>
<feature type="transmembrane region" description="Helical" evidence="14">
    <location>
        <begin position="365"/>
        <end position="387"/>
    </location>
</feature>
<feature type="transmembrane region" description="Helical" evidence="14">
    <location>
        <begin position="399"/>
        <end position="419"/>
    </location>
</feature>
<dbReference type="InParanoid" id="H2ZKH7"/>
<keyword evidence="13" id="KW-0813">Transport</keyword>
<feature type="transmembrane region" description="Helical" evidence="14">
    <location>
        <begin position="246"/>
        <end position="267"/>
    </location>
</feature>
<keyword evidence="3" id="KW-1003">Cell membrane</keyword>
<dbReference type="GO" id="GO:0033300">
    <property type="term" value="F:dehydroascorbic acid transmembrane transporter activity"/>
    <property type="evidence" value="ECO:0007669"/>
    <property type="project" value="UniProtKB-ARBA"/>
</dbReference>
<comment type="subcellular location">
    <subcellularLocation>
        <location evidence="2">Cell membrane</location>
        <topology evidence="2">Multi-pass membrane protein</topology>
    </subcellularLocation>
</comment>
<dbReference type="InterPro" id="IPR020846">
    <property type="entry name" value="MFS_dom"/>
</dbReference>
<dbReference type="OMA" id="FADAHQE"/>
<dbReference type="PROSITE" id="PS00217">
    <property type="entry name" value="SUGAR_TRANSPORT_2"/>
    <property type="match status" value="1"/>
</dbReference>
<dbReference type="eggNOG" id="KOG0254">
    <property type="taxonomic scope" value="Eukaryota"/>
</dbReference>
<dbReference type="Pfam" id="PF00083">
    <property type="entry name" value="Sugar_tr"/>
    <property type="match status" value="1"/>
</dbReference>
<sequence>SNLRMYFACFVVLLGAFSVGTMIGMTSSMIPGIQNNTSPPQIQINSQQASWLAAVLTLSGMIGGVLAGKVTEYIGRKYSSIISGLPFIAGLLLISFAREIWMLFVGRILTGIGLGLISFVVPIYIGEVATSETRGMLGSGNQLCIVSGILYMYGMGSILPWRSLALSALPAPSLLFLLSFLIPETPQFLLMKNKRSEAKFALQWLRGFGTDVDDEYHELEQSITSDVKFASWCDIIRDSSLRTPMLLSLVAMYFQQMSGINCVMFYAKSIFQNAGFVTSSQLTMALLLVASVQVVFTVISCLTVDRIGRRISIVVGAILMSISLAAFGLYFQLTATNRLSPVHSNVTTVSHITQHPHNNLTWLPLTSMAVFIAAYSVGIGPIAWLLVGEIIPIRARERAAALSTGFNFFMVFILTLVFSDMLVIMTSQGTFWFFAANCLLSIVFVGTCLPETKGRSLEEIEQSFRRK</sequence>
<feature type="transmembrane region" description="Helical" evidence="14">
    <location>
        <begin position="161"/>
        <end position="182"/>
    </location>
</feature>
<dbReference type="InterPro" id="IPR050549">
    <property type="entry name" value="MFS_Trehalose_Transporter"/>
</dbReference>
<dbReference type="Gene3D" id="1.20.1250.20">
    <property type="entry name" value="MFS general substrate transporter like domains"/>
    <property type="match status" value="1"/>
</dbReference>
<feature type="transmembrane region" description="Helical" evidence="14">
    <location>
        <begin position="137"/>
        <end position="155"/>
    </location>
</feature>
<evidence type="ECO:0000313" key="16">
    <source>
        <dbReference type="Ensembl" id="ENSCSAVP00000018093.1"/>
    </source>
</evidence>
<keyword evidence="7" id="KW-0325">Glycoprotein</keyword>
<feature type="transmembrane region" description="Helical" evidence="14">
    <location>
        <begin position="104"/>
        <end position="125"/>
    </location>
</feature>
<dbReference type="GeneTree" id="ENSGT00940000158795"/>
<dbReference type="PANTHER" id="PTHR48021">
    <property type="match status" value="1"/>
</dbReference>
<dbReference type="AlphaFoldDB" id="H2ZKH7"/>
<dbReference type="InterPro" id="IPR036259">
    <property type="entry name" value="MFS_trans_sf"/>
</dbReference>
<reference evidence="16" key="2">
    <citation type="submission" date="2025-08" db="UniProtKB">
        <authorList>
            <consortium name="Ensembl"/>
        </authorList>
    </citation>
    <scope>IDENTIFICATION</scope>
</reference>
<dbReference type="InterPro" id="IPR005829">
    <property type="entry name" value="Sugar_transporter_CS"/>
</dbReference>
<evidence type="ECO:0000256" key="10">
    <source>
        <dbReference type="ARBA" id="ARBA00067382"/>
    </source>
</evidence>
<feature type="transmembrane region" description="Helical" evidence="14">
    <location>
        <begin position="311"/>
        <end position="331"/>
    </location>
</feature>
<evidence type="ECO:0000256" key="5">
    <source>
        <dbReference type="ARBA" id="ARBA00022989"/>
    </source>
</evidence>
<evidence type="ECO:0000256" key="2">
    <source>
        <dbReference type="ARBA" id="ARBA00004651"/>
    </source>
</evidence>
<dbReference type="PANTHER" id="PTHR48021:SF1">
    <property type="entry name" value="GH07001P-RELATED"/>
    <property type="match status" value="1"/>
</dbReference>
<dbReference type="GO" id="GO:0051119">
    <property type="term" value="F:sugar transmembrane transporter activity"/>
    <property type="evidence" value="ECO:0007669"/>
    <property type="project" value="InterPro"/>
</dbReference>
<dbReference type="InterPro" id="IPR044775">
    <property type="entry name" value="MFS_ERD6/Tret1-like"/>
</dbReference>
<feature type="transmembrane region" description="Helical" evidence="14">
    <location>
        <begin position="282"/>
        <end position="304"/>
    </location>
</feature>
<comment type="catalytic activity">
    <reaction evidence="8">
        <text>alpha,alpha-trehalose(in) = alpha,alpha-trehalose(out)</text>
        <dbReference type="Rhea" id="RHEA:17629"/>
        <dbReference type="ChEBI" id="CHEBI:16551"/>
    </reaction>
</comment>
<keyword evidence="5 14" id="KW-1133">Transmembrane helix</keyword>
<keyword evidence="4 14" id="KW-0812">Transmembrane</keyword>
<comment type="function">
    <text evidence="9">Insulin-regulated facilitative hexose transporter that mediates the transport of glucose and fructose. Facilitates hepatic influx of dietary trehalose, which in turn inhibits glucose and fructose influx triggering a starvation signal and hepatic autophagy through activation of AMPK and ULK1. Also able to mediate the transport of dehydroascorbate.</text>
</comment>
<evidence type="ECO:0000256" key="6">
    <source>
        <dbReference type="ARBA" id="ARBA00023136"/>
    </source>
</evidence>
<evidence type="ECO:0000256" key="1">
    <source>
        <dbReference type="ARBA" id="ARBA00001787"/>
    </source>
</evidence>
<evidence type="ECO:0000256" key="3">
    <source>
        <dbReference type="ARBA" id="ARBA00022475"/>
    </source>
</evidence>
<organism evidence="16 17">
    <name type="scientific">Ciona savignyi</name>
    <name type="common">Pacific transparent sea squirt</name>
    <dbReference type="NCBI Taxonomy" id="51511"/>
    <lineage>
        <taxon>Eukaryota</taxon>
        <taxon>Metazoa</taxon>
        <taxon>Chordata</taxon>
        <taxon>Tunicata</taxon>
        <taxon>Ascidiacea</taxon>
        <taxon>Phlebobranchia</taxon>
        <taxon>Cionidae</taxon>
        <taxon>Ciona</taxon>
    </lineage>
</organism>
<dbReference type="Ensembl" id="ENSCSAVT00000018290.1">
    <property type="protein sequence ID" value="ENSCSAVP00000018093.1"/>
    <property type="gene ID" value="ENSCSAVG00000010640.1"/>
</dbReference>
<dbReference type="FunFam" id="1.20.1250.20:FF:000055">
    <property type="entry name" value="Facilitated trehalose transporter Tret1-2 homolog"/>
    <property type="match status" value="1"/>
</dbReference>
<accession>H2ZKH7</accession>
<reference evidence="16" key="3">
    <citation type="submission" date="2025-09" db="UniProtKB">
        <authorList>
            <consortium name="Ensembl"/>
        </authorList>
    </citation>
    <scope>IDENTIFICATION</scope>
</reference>
<evidence type="ECO:0000256" key="8">
    <source>
        <dbReference type="ARBA" id="ARBA00052140"/>
    </source>
</evidence>
<evidence type="ECO:0000256" key="14">
    <source>
        <dbReference type="SAM" id="Phobius"/>
    </source>
</evidence>
<feature type="transmembrane region" description="Helical" evidence="14">
    <location>
        <begin position="80"/>
        <end position="98"/>
    </location>
</feature>
<keyword evidence="17" id="KW-1185">Reference proteome</keyword>
<keyword evidence="6 14" id="KW-0472">Membrane</keyword>
<evidence type="ECO:0000256" key="11">
    <source>
        <dbReference type="ARBA" id="ARBA00077395"/>
    </source>
</evidence>
<feature type="transmembrane region" description="Helical" evidence="14">
    <location>
        <begin position="431"/>
        <end position="449"/>
    </location>
</feature>
<dbReference type="Proteomes" id="UP000007875">
    <property type="component" value="Unassembled WGS sequence"/>
</dbReference>
<reference evidence="17" key="1">
    <citation type="submission" date="2003-08" db="EMBL/GenBank/DDBJ databases">
        <authorList>
            <person name="Birren B."/>
            <person name="Nusbaum C."/>
            <person name="Abebe A."/>
            <person name="Abouelleil A."/>
            <person name="Adekoya E."/>
            <person name="Ait-zahra M."/>
            <person name="Allen N."/>
            <person name="Allen T."/>
            <person name="An P."/>
            <person name="Anderson M."/>
            <person name="Anderson S."/>
            <person name="Arachchi H."/>
            <person name="Armbruster J."/>
            <person name="Bachantsang P."/>
            <person name="Baldwin J."/>
            <person name="Barry A."/>
            <person name="Bayul T."/>
            <person name="Blitshsteyn B."/>
            <person name="Bloom T."/>
            <person name="Blye J."/>
            <person name="Boguslavskiy L."/>
            <person name="Borowsky M."/>
            <person name="Boukhgalter B."/>
            <person name="Brunache A."/>
            <person name="Butler J."/>
            <person name="Calixte N."/>
            <person name="Calvo S."/>
            <person name="Camarata J."/>
            <person name="Campo K."/>
            <person name="Chang J."/>
            <person name="Cheshatsang Y."/>
            <person name="Citroen M."/>
            <person name="Collymore A."/>
            <person name="Considine T."/>
            <person name="Cook A."/>
            <person name="Cooke P."/>
            <person name="Corum B."/>
            <person name="Cuomo C."/>
            <person name="David R."/>
            <person name="Dawoe T."/>
            <person name="Degray S."/>
            <person name="Dodge S."/>
            <person name="Dooley K."/>
            <person name="Dorje P."/>
            <person name="Dorjee K."/>
            <person name="Dorris L."/>
            <person name="Duffey N."/>
            <person name="Dupes A."/>
            <person name="Elkins T."/>
            <person name="Engels R."/>
            <person name="Erickson J."/>
            <person name="Farina A."/>
            <person name="Faro S."/>
            <person name="Ferreira P."/>
            <person name="Fischer H."/>
            <person name="Fitzgerald M."/>
            <person name="Foley K."/>
            <person name="Gage D."/>
            <person name="Galagan J."/>
            <person name="Gearin G."/>
            <person name="Gnerre S."/>
            <person name="Gnirke A."/>
            <person name="Goyette A."/>
            <person name="Graham J."/>
            <person name="Grandbois E."/>
            <person name="Gyaltsen K."/>
            <person name="Hafez N."/>
            <person name="Hagopian D."/>
            <person name="Hagos B."/>
            <person name="Hall J."/>
            <person name="Hatcher B."/>
            <person name="Heller A."/>
            <person name="Higgins H."/>
            <person name="Honan T."/>
            <person name="Horn A."/>
            <person name="Houde N."/>
            <person name="Hughes L."/>
            <person name="Hulme W."/>
            <person name="Husby E."/>
            <person name="Iliev I."/>
            <person name="Jaffe D."/>
            <person name="Jones C."/>
            <person name="Kamal M."/>
            <person name="Kamat A."/>
            <person name="Kamvysselis M."/>
            <person name="Karlsson E."/>
            <person name="Kells C."/>
            <person name="Kieu A."/>
            <person name="Kisner P."/>
            <person name="Kodira C."/>
            <person name="Kulbokas E."/>
            <person name="Labutti K."/>
            <person name="Lama D."/>
            <person name="Landers T."/>
            <person name="Leger J."/>
            <person name="Levine S."/>
            <person name="Lewis D."/>
            <person name="Lewis T."/>
            <person name="Lindblad-toh K."/>
            <person name="Liu X."/>
            <person name="Lokyitsang T."/>
            <person name="Lokyitsang Y."/>
            <person name="Lucien O."/>
            <person name="Lui A."/>
            <person name="Ma L.J."/>
            <person name="Mabbitt R."/>
            <person name="Macdonald J."/>
            <person name="Maclean C."/>
            <person name="Major J."/>
            <person name="Manning J."/>
            <person name="Marabella R."/>
            <person name="Maru K."/>
            <person name="Matthews C."/>
            <person name="Mauceli E."/>
            <person name="Mccarthy M."/>
            <person name="Mcdonough S."/>
            <person name="Mcghee T."/>
            <person name="Meldrim J."/>
            <person name="Meneus L."/>
            <person name="Mesirov J."/>
            <person name="Mihalev A."/>
            <person name="Mihova T."/>
            <person name="Mikkelsen T."/>
            <person name="Mlenga V."/>
            <person name="Moru K."/>
            <person name="Mozes J."/>
            <person name="Mulrain L."/>
            <person name="Munson G."/>
            <person name="Naylor J."/>
            <person name="Newes C."/>
            <person name="Nguyen C."/>
            <person name="Nguyen N."/>
            <person name="Nguyen T."/>
            <person name="Nicol R."/>
            <person name="Nielsen C."/>
            <person name="Nizzari M."/>
            <person name="Norbu C."/>
            <person name="Norbu N."/>
            <person name="O'donnell P."/>
            <person name="Okoawo O."/>
            <person name="O'leary S."/>
            <person name="Omotosho B."/>
            <person name="O'neill K."/>
            <person name="Osman S."/>
            <person name="Parker S."/>
            <person name="Perrin D."/>
            <person name="Phunkhang P."/>
            <person name="Piqani B."/>
            <person name="Purcell S."/>
            <person name="Rachupka T."/>
            <person name="Ramasamy U."/>
            <person name="Rameau R."/>
            <person name="Ray V."/>
            <person name="Raymond C."/>
            <person name="Retta R."/>
            <person name="Richardson S."/>
            <person name="Rise C."/>
            <person name="Rodriguez J."/>
            <person name="Rogers J."/>
            <person name="Rogov P."/>
            <person name="Rutman M."/>
            <person name="Schupbach R."/>
            <person name="Seaman C."/>
            <person name="Settipalli S."/>
            <person name="Sharpe T."/>
            <person name="Sheridan J."/>
            <person name="Sherpa N."/>
            <person name="Shi J."/>
            <person name="Smirnov S."/>
            <person name="Smith C."/>
            <person name="Sougnez C."/>
            <person name="Spencer B."/>
            <person name="Stalker J."/>
            <person name="Stange-thomann N."/>
            <person name="Stavropoulos S."/>
            <person name="Stetson K."/>
            <person name="Stone C."/>
            <person name="Stone S."/>
            <person name="Stubbs M."/>
            <person name="Talamas J."/>
            <person name="Tchuinga P."/>
            <person name="Tenzing P."/>
            <person name="Tesfaye S."/>
            <person name="Theodore J."/>
            <person name="Thoulutsang Y."/>
            <person name="Topham K."/>
            <person name="Towey S."/>
            <person name="Tsamla T."/>
            <person name="Tsomo N."/>
            <person name="Vallee D."/>
            <person name="Vassiliev H."/>
            <person name="Venkataraman V."/>
            <person name="Vinson J."/>
            <person name="Vo A."/>
            <person name="Wade C."/>
            <person name="Wang S."/>
            <person name="Wangchuk T."/>
            <person name="Wangdi T."/>
            <person name="Whittaker C."/>
            <person name="Wilkinson J."/>
            <person name="Wu Y."/>
            <person name="Wyman D."/>
            <person name="Yadav S."/>
            <person name="Yang S."/>
            <person name="Yang X."/>
            <person name="Yeager S."/>
            <person name="Yee E."/>
            <person name="Young G."/>
            <person name="Zainoun J."/>
            <person name="Zembeck L."/>
            <person name="Zimmer A."/>
            <person name="Zody M."/>
            <person name="Lander E."/>
        </authorList>
    </citation>
    <scope>NUCLEOTIDE SEQUENCE [LARGE SCALE GENOMIC DNA]</scope>
</reference>